<sequence>MKTPLLKLSLHSSLHHLLVIMPPEAVTYVGAGNGTGSLAQFFAQAGVADVTFVDAEERHLPHLRRNLEHCPGTRVLHQLVAERTQPATYYRANIASESGLLDPSLLEHLWPNIKINDSESRPGVSLADLLEDSEPRPTWLVVDCIPIVPILGDCSSLKDLDVIVIRVAQMEGEASLQASSGLAEANELLSAHGFIHVLTESGRHPGIGHALFVRSIRKAASQAKDARHAYADVVAQLSADRRDAGSTRELLECRVVQLTQRVRESEGEQKATEEAAVPRQLIEHVAQVTTKADELKYIIEAFEQRVASQLTDTNAAMERFLAECKSEQASNVLLGMIPRLFEEQFEKQRALLIEVGARQQGESSRLVQLTQRVGELEAAQKATQEVELHPWIAERLGEGTAKAVEIKSSIDALERLMTSQVTSIHAAMERLTPPDSNSNAGSGVARLIEEHFEKQKALFSEIEGRQKRDLSNAASNAIKQIEAFIGIQRWLPIDDSALDFHGWPISPDLGIFLLGKIQEEQYDLVIEFGSGTSTVLFARAFARARDEEIKESLEQLSQKRVISFEHDRLYYEKTLKLLKTRGLDEFVNLVHSPLVDHDDSSNTYLHYDCAPLLRQIAQFAEGRTLSILVLVDGPPELTCKNARYPAIPKIFDHLGRHRIDIVLDDANRPAEKEAIRMWKEYWKARSVRIADRQIASEKGIYFASNMI</sequence>
<comment type="caution">
    <text evidence="1">The sequence shown here is derived from an EMBL/GenBank/DDBJ whole genome shotgun (WGS) entry which is preliminary data.</text>
</comment>
<name>A0A375C7S5_9BURK</name>
<dbReference type="EMBL" id="OFSP01000037">
    <property type="protein sequence ID" value="SOY64182.1"/>
    <property type="molecule type" value="Genomic_DNA"/>
</dbReference>
<protein>
    <submittedName>
        <fullName evidence="1">Uncharacterized protein</fullName>
    </submittedName>
</protein>
<dbReference type="SUPFAM" id="SSF53335">
    <property type="entry name" value="S-adenosyl-L-methionine-dependent methyltransferases"/>
    <property type="match status" value="1"/>
</dbReference>
<gene>
    <name evidence="1" type="ORF">CBM2589_A70298</name>
</gene>
<dbReference type="InterPro" id="IPR029063">
    <property type="entry name" value="SAM-dependent_MTases_sf"/>
</dbReference>
<organism evidence="1">
    <name type="scientific">Cupriavidus taiwanensis</name>
    <dbReference type="NCBI Taxonomy" id="164546"/>
    <lineage>
        <taxon>Bacteria</taxon>
        <taxon>Pseudomonadati</taxon>
        <taxon>Pseudomonadota</taxon>
        <taxon>Betaproteobacteria</taxon>
        <taxon>Burkholderiales</taxon>
        <taxon>Burkholderiaceae</taxon>
        <taxon>Cupriavidus</taxon>
    </lineage>
</organism>
<dbReference type="Gene3D" id="3.40.50.150">
    <property type="entry name" value="Vaccinia Virus protein VP39"/>
    <property type="match status" value="1"/>
</dbReference>
<evidence type="ECO:0000313" key="1">
    <source>
        <dbReference type="EMBL" id="SOY64182.1"/>
    </source>
</evidence>
<dbReference type="RefSeq" id="WP_147309667.1">
    <property type="nucleotide sequence ID" value="NZ_LT976857.1"/>
</dbReference>
<dbReference type="AlphaFoldDB" id="A0A375C7S5"/>
<accession>A0A375C7S5</accession>
<reference evidence="1" key="1">
    <citation type="submission" date="2018-01" db="EMBL/GenBank/DDBJ databases">
        <authorList>
            <person name="Clerissi C."/>
        </authorList>
    </citation>
    <scope>NUCLEOTIDE SEQUENCE</scope>
    <source>
        <strain evidence="1">Cupriavidus taiwanensis STM 3521</strain>
    </source>
</reference>
<dbReference type="Proteomes" id="UP000256297">
    <property type="component" value="Chromosome CBM2589_a"/>
</dbReference>
<proteinExistence type="predicted"/>